<dbReference type="KEGG" id="olu:OSTLU_17510"/>
<sequence>MPRFVALALALSIVARSSAARVDASIDSRALRDAGALLDVPSDDAAWYAAASWDDNHYARALGTSTGRATTVTTTAELLAALRDPLVEFVEVNATTLTLDEDAWPRRGVAVRRRATLRGACDGRCVVDANGTSVASVVDGGSLTVERLAFEGARGDFGGAFYFGRAHGGGSFDDAAFEGCEAREGGAVFVASDARAGNVVFRNVTFESCGATATNGRGGGAFVAASGPAYVAFESCAFEGNVANGLGGGVYADGGHVVINECEFKTNAAASGGGAALRGGGVVSSSAFDGNDATRAGGGVHVASPSDVVVGHRASSVQRSAFTNNTAAVAGAGAFAYGRVKMLANTFSRNALPASAPSALDPNYYVCTDTSDAGCSMKPTLADDVYDPAAYDPFTPQTSFATVPETTTTTTTYA</sequence>
<dbReference type="Gene3D" id="2.160.20.10">
    <property type="entry name" value="Single-stranded right-handed beta-helix, Pectin lyase-like"/>
    <property type="match status" value="1"/>
</dbReference>
<dbReference type="AlphaFoldDB" id="A4S5C2"/>
<accession>A4S5C2</accession>
<dbReference type="eggNOG" id="ENOG502SBQN">
    <property type="taxonomic scope" value="Eukaryota"/>
</dbReference>
<dbReference type="PANTHER" id="PTHR11319">
    <property type="entry name" value="G PROTEIN-COUPLED RECEPTOR-RELATED"/>
    <property type="match status" value="1"/>
</dbReference>
<dbReference type="GeneID" id="5004847"/>
<name>A4S5C2_OSTLU</name>
<dbReference type="HOGENOM" id="CLU_664611_0_0_1"/>
<feature type="domain" description="Right handed beta helix" evidence="2">
    <location>
        <begin position="171"/>
        <end position="307"/>
    </location>
</feature>
<dbReference type="Proteomes" id="UP000001568">
    <property type="component" value="Chromosome 12"/>
</dbReference>
<dbReference type="SUPFAM" id="SSF51126">
    <property type="entry name" value="Pectin lyase-like"/>
    <property type="match status" value="1"/>
</dbReference>
<dbReference type="OMA" id="FESCAFA"/>
<dbReference type="PANTHER" id="PTHR11319:SF35">
    <property type="entry name" value="OUTER MEMBRANE PROTEIN PMPC-RELATED"/>
    <property type="match status" value="1"/>
</dbReference>
<feature type="signal peptide" evidence="1">
    <location>
        <begin position="1"/>
        <end position="19"/>
    </location>
</feature>
<dbReference type="OrthoDB" id="10631365at2759"/>
<dbReference type="InterPro" id="IPR012334">
    <property type="entry name" value="Pectin_lyas_fold"/>
</dbReference>
<gene>
    <name evidence="3" type="ORF">OSTLU_17510</name>
</gene>
<evidence type="ECO:0000313" key="3">
    <source>
        <dbReference type="EMBL" id="ABO98875.1"/>
    </source>
</evidence>
<evidence type="ECO:0000259" key="2">
    <source>
        <dbReference type="Pfam" id="PF13229"/>
    </source>
</evidence>
<proteinExistence type="predicted"/>
<keyword evidence="4" id="KW-1185">Reference proteome</keyword>
<feature type="chain" id="PRO_5002671887" description="Right handed beta helix domain-containing protein" evidence="1">
    <location>
        <begin position="20"/>
        <end position="414"/>
    </location>
</feature>
<dbReference type="Gramene" id="ABO98875">
    <property type="protein sequence ID" value="ABO98875"/>
    <property type="gene ID" value="OSTLU_17510"/>
</dbReference>
<evidence type="ECO:0000313" key="4">
    <source>
        <dbReference type="Proteomes" id="UP000001568"/>
    </source>
</evidence>
<dbReference type="Pfam" id="PF13229">
    <property type="entry name" value="Beta_helix"/>
    <property type="match status" value="1"/>
</dbReference>
<organism evidence="3 4">
    <name type="scientific">Ostreococcus lucimarinus (strain CCE9901)</name>
    <dbReference type="NCBI Taxonomy" id="436017"/>
    <lineage>
        <taxon>Eukaryota</taxon>
        <taxon>Viridiplantae</taxon>
        <taxon>Chlorophyta</taxon>
        <taxon>Mamiellophyceae</taxon>
        <taxon>Mamiellales</taxon>
        <taxon>Bathycoccaceae</taxon>
        <taxon>Ostreococcus</taxon>
    </lineage>
</organism>
<protein>
    <recommendedName>
        <fullName evidence="2">Right handed beta helix domain-containing protein</fullName>
    </recommendedName>
</protein>
<dbReference type="RefSeq" id="XP_001420582.1">
    <property type="nucleotide sequence ID" value="XM_001420545.1"/>
</dbReference>
<keyword evidence="1" id="KW-0732">Signal</keyword>
<reference evidence="3 4" key="1">
    <citation type="journal article" date="2007" name="Proc. Natl. Acad. Sci. U.S.A.">
        <title>The tiny eukaryote Ostreococcus provides genomic insights into the paradox of plankton speciation.</title>
        <authorList>
            <person name="Palenik B."/>
            <person name="Grimwood J."/>
            <person name="Aerts A."/>
            <person name="Rouze P."/>
            <person name="Salamov A."/>
            <person name="Putnam N."/>
            <person name="Dupont C."/>
            <person name="Jorgensen R."/>
            <person name="Derelle E."/>
            <person name="Rombauts S."/>
            <person name="Zhou K."/>
            <person name="Otillar R."/>
            <person name="Merchant S.S."/>
            <person name="Podell S."/>
            <person name="Gaasterland T."/>
            <person name="Napoli C."/>
            <person name="Gendler K."/>
            <person name="Manuell A."/>
            <person name="Tai V."/>
            <person name="Vallon O."/>
            <person name="Piganeau G."/>
            <person name="Jancek S."/>
            <person name="Heijde M."/>
            <person name="Jabbari K."/>
            <person name="Bowler C."/>
            <person name="Lohr M."/>
            <person name="Robbens S."/>
            <person name="Werner G."/>
            <person name="Dubchak I."/>
            <person name="Pazour G.J."/>
            <person name="Ren Q."/>
            <person name="Paulsen I."/>
            <person name="Delwiche C."/>
            <person name="Schmutz J."/>
            <person name="Rokhsar D."/>
            <person name="Van de Peer Y."/>
            <person name="Moreau H."/>
            <person name="Grigoriev I.V."/>
        </authorList>
    </citation>
    <scope>NUCLEOTIDE SEQUENCE [LARGE SCALE GENOMIC DNA]</scope>
    <source>
        <strain evidence="3 4">CCE9901</strain>
    </source>
</reference>
<evidence type="ECO:0000256" key="1">
    <source>
        <dbReference type="SAM" id="SignalP"/>
    </source>
</evidence>
<dbReference type="InterPro" id="IPR011050">
    <property type="entry name" value="Pectin_lyase_fold/virulence"/>
</dbReference>
<dbReference type="InterPro" id="IPR039448">
    <property type="entry name" value="Beta_helix"/>
</dbReference>
<dbReference type="EMBL" id="CP000592">
    <property type="protein sequence ID" value="ABO98875.1"/>
    <property type="molecule type" value="Genomic_DNA"/>
</dbReference>